<dbReference type="InterPro" id="IPR036412">
    <property type="entry name" value="HAD-like_sf"/>
</dbReference>
<protein>
    <recommendedName>
        <fullName evidence="6">RNA polymerase II subunit A C-terminal domain phosphatase</fullName>
        <ecNumber evidence="6">3.1.3.16</ecNumber>
    </recommendedName>
</protein>
<comment type="subcellular location">
    <subcellularLocation>
        <location evidence="1 6">Nucleus</location>
    </subcellularLocation>
</comment>
<dbReference type="InterPro" id="IPR039189">
    <property type="entry name" value="Fcp1"/>
</dbReference>
<evidence type="ECO:0000256" key="5">
    <source>
        <dbReference type="ARBA" id="ARBA00048336"/>
    </source>
</evidence>
<dbReference type="EC" id="3.1.3.16" evidence="6"/>
<name>A0A317XU31_9BASI</name>
<dbReference type="CDD" id="cd17729">
    <property type="entry name" value="BRCT_CTDP1"/>
    <property type="match status" value="1"/>
</dbReference>
<feature type="compositionally biased region" description="Pro residues" evidence="7">
    <location>
        <begin position="489"/>
        <end position="502"/>
    </location>
</feature>
<feature type="compositionally biased region" description="Pro residues" evidence="7">
    <location>
        <begin position="445"/>
        <end position="464"/>
    </location>
</feature>
<feature type="compositionally biased region" description="Low complexity" evidence="7">
    <location>
        <begin position="428"/>
        <end position="444"/>
    </location>
</feature>
<organism evidence="10 11">
    <name type="scientific">Testicularia cyperi</name>
    <dbReference type="NCBI Taxonomy" id="1882483"/>
    <lineage>
        <taxon>Eukaryota</taxon>
        <taxon>Fungi</taxon>
        <taxon>Dikarya</taxon>
        <taxon>Basidiomycota</taxon>
        <taxon>Ustilaginomycotina</taxon>
        <taxon>Ustilaginomycetes</taxon>
        <taxon>Ustilaginales</taxon>
        <taxon>Anthracoideaceae</taxon>
        <taxon>Testicularia</taxon>
    </lineage>
</organism>
<keyword evidence="3 6" id="KW-0539">Nucleus</keyword>
<feature type="compositionally biased region" description="Basic and acidic residues" evidence="7">
    <location>
        <begin position="804"/>
        <end position="831"/>
    </location>
</feature>
<dbReference type="STRING" id="1882483.A0A317XU31"/>
<comment type="function">
    <text evidence="6">This promotes the activity of RNA polymerase II.</text>
</comment>
<dbReference type="GO" id="GO:0005634">
    <property type="term" value="C:nucleus"/>
    <property type="evidence" value="ECO:0007669"/>
    <property type="project" value="UniProtKB-SubCell"/>
</dbReference>
<dbReference type="InterPro" id="IPR011947">
    <property type="entry name" value="FCP1_euk"/>
</dbReference>
<dbReference type="InterPro" id="IPR036420">
    <property type="entry name" value="BRCT_dom_sf"/>
</dbReference>
<dbReference type="Pfam" id="PF03031">
    <property type="entry name" value="NIF"/>
    <property type="match status" value="1"/>
</dbReference>
<feature type="region of interest" description="Disordered" evidence="7">
    <location>
        <begin position="269"/>
        <end position="347"/>
    </location>
</feature>
<evidence type="ECO:0000256" key="4">
    <source>
        <dbReference type="ARBA" id="ARBA00047761"/>
    </source>
</evidence>
<sequence length="956" mass="102404">MLLLSSCSAAKGMARHASLAAPPPRRRPRRRQQCTHPVQFGGMCAVCAKQLDPDSSESAAMPVMHSNAGVKVSAQEAHRLDSEHNSHLLSQRKLALIVDLDQTIIHATVDPTVGEWMRDQSNPNYHALQSVGKFRLDVHGHEVVDGDQHRDFDSCWYYVKPRPGVPHILRHLSHIYEMHVYTMGTRSYADCICKLVDPDRSIFGNRILSRNESGSLTRKTLSRLFPVDHSMVVIIDDREDVWRRSPNLVPVVPYEFFVGIGDINATHLPAQPTTIAGPPLPDSTSPISQTDTSHLAAATPAALPSPLASLGSLDPSSTSSSSSGTAASTPGTSGTDATPQEAMTKEELRAAREAAALLAVQTESLQTKLVQQRETRPLAKMQEALNEKLGKQNGTASSSPSGTSTPNPNADANANANPMGNEHPNGTSTIPQSSSADPSSSTTTTPPPSPPPQPQPQPQPPQPPGGEASSSDPSSSSSSDSPPSSSTLPQPPPSPPPPPPPLSNSSQAVLVDDDNEMVRIQRVLEDLHTEWYAAYDHMQAHPKPQEASDPTIQKPSVIQFINAKKAEVLKGCTIVFSSMIPMGVAPETSIQWELAREFGATPADRIEPGVTTHVVAARPGTAKVNQAHRLNSQGKLHLVWPSWFHVSTSRWERQSEPLYRITPESGADFPQGLDEDTDGGADDGEAEGETEHRNTGTAADTTLESVSDGVVARDTLASSSSQGSGRDSMESARQQQQQQQQQKQSEGGTTTEEGEGEGEGEGAALFESELNDMDWGAAADEVDAYLDSATTASNTSSPSPSMLAHDEGHPVDDDKNNNDDDRQTAAKDSRSLHGALTGLRDSLSSSSASSASASASRGGRTKRPRSADPDSSKDNRSGNANDADSLSDRHGGAGGNSGDRGGEDQDPNRDRDRDRDRDTLSTYKRRRDDTTETNSVVDDDYLDDLAEELDGQLDNE</sequence>
<evidence type="ECO:0000256" key="2">
    <source>
        <dbReference type="ARBA" id="ARBA00022801"/>
    </source>
</evidence>
<feature type="compositionally biased region" description="Low complexity" evidence="7">
    <location>
        <begin position="469"/>
        <end position="488"/>
    </location>
</feature>
<evidence type="ECO:0000256" key="1">
    <source>
        <dbReference type="ARBA" id="ARBA00004123"/>
    </source>
</evidence>
<proteinExistence type="predicted"/>
<evidence type="ECO:0000259" key="8">
    <source>
        <dbReference type="PROSITE" id="PS50172"/>
    </source>
</evidence>
<dbReference type="CDD" id="cd07521">
    <property type="entry name" value="HAD_FCP1-like"/>
    <property type="match status" value="1"/>
</dbReference>
<accession>A0A317XU31</accession>
<dbReference type="OrthoDB" id="10249888at2759"/>
<dbReference type="NCBIfam" id="TIGR02250">
    <property type="entry name" value="FCP1_euk"/>
    <property type="match status" value="1"/>
</dbReference>
<feature type="compositionally biased region" description="Basic and acidic residues" evidence="7">
    <location>
        <begin position="900"/>
        <end position="919"/>
    </location>
</feature>
<dbReference type="InterPro" id="IPR001357">
    <property type="entry name" value="BRCT_dom"/>
</dbReference>
<dbReference type="InParanoid" id="A0A317XU31"/>
<dbReference type="SUPFAM" id="SSF56784">
    <property type="entry name" value="HAD-like"/>
    <property type="match status" value="1"/>
</dbReference>
<dbReference type="Proteomes" id="UP000246740">
    <property type="component" value="Unassembled WGS sequence"/>
</dbReference>
<dbReference type="PROSITE" id="PS50172">
    <property type="entry name" value="BRCT"/>
    <property type="match status" value="1"/>
</dbReference>
<feature type="compositionally biased region" description="Basic and acidic residues" evidence="7">
    <location>
        <begin position="865"/>
        <end position="876"/>
    </location>
</feature>
<dbReference type="SMART" id="SM00292">
    <property type="entry name" value="BRCT"/>
    <property type="match status" value="1"/>
</dbReference>
<evidence type="ECO:0000313" key="10">
    <source>
        <dbReference type="EMBL" id="PWZ01428.1"/>
    </source>
</evidence>
<reference evidence="10 11" key="1">
    <citation type="journal article" date="2018" name="Mol. Biol. Evol.">
        <title>Broad Genomic Sampling Reveals a Smut Pathogenic Ancestry of the Fungal Clade Ustilaginomycotina.</title>
        <authorList>
            <person name="Kijpornyongpan T."/>
            <person name="Mondo S.J."/>
            <person name="Barry K."/>
            <person name="Sandor L."/>
            <person name="Lee J."/>
            <person name="Lipzen A."/>
            <person name="Pangilinan J."/>
            <person name="LaButti K."/>
            <person name="Hainaut M."/>
            <person name="Henrissat B."/>
            <person name="Grigoriev I.V."/>
            <person name="Spatafora J.W."/>
            <person name="Aime M.C."/>
        </authorList>
    </citation>
    <scope>NUCLEOTIDE SEQUENCE [LARGE SCALE GENOMIC DNA]</scope>
    <source>
        <strain evidence="10 11">MCA 3645</strain>
    </source>
</reference>
<dbReference type="InterPro" id="IPR004274">
    <property type="entry name" value="FCP1_dom"/>
</dbReference>
<feature type="compositionally biased region" description="Low complexity" evidence="7">
    <location>
        <begin position="788"/>
        <end position="801"/>
    </location>
</feature>
<dbReference type="Gene3D" id="3.40.50.1000">
    <property type="entry name" value="HAD superfamily/HAD-like"/>
    <property type="match status" value="1"/>
</dbReference>
<feature type="compositionally biased region" description="Low complexity" evidence="7">
    <location>
        <begin position="734"/>
        <end position="751"/>
    </location>
</feature>
<dbReference type="SUPFAM" id="SSF52113">
    <property type="entry name" value="BRCT domain"/>
    <property type="match status" value="1"/>
</dbReference>
<feature type="domain" description="BRCT" evidence="8">
    <location>
        <begin position="564"/>
        <end position="661"/>
    </location>
</feature>
<feature type="compositionally biased region" description="Low complexity" evidence="7">
    <location>
        <begin position="393"/>
        <end position="418"/>
    </location>
</feature>
<dbReference type="InterPro" id="IPR023214">
    <property type="entry name" value="HAD_sf"/>
</dbReference>
<evidence type="ECO:0000256" key="6">
    <source>
        <dbReference type="RuleBase" id="RU366066"/>
    </source>
</evidence>
<dbReference type="Gene3D" id="3.40.50.10190">
    <property type="entry name" value="BRCT domain"/>
    <property type="match status" value="1"/>
</dbReference>
<feature type="region of interest" description="Disordered" evidence="7">
    <location>
        <begin position="662"/>
        <end position="942"/>
    </location>
</feature>
<dbReference type="PANTHER" id="PTHR23081">
    <property type="entry name" value="RNA POLYMERASE II CTD PHOSPHATASE"/>
    <property type="match status" value="1"/>
</dbReference>
<evidence type="ECO:0000259" key="9">
    <source>
        <dbReference type="PROSITE" id="PS50969"/>
    </source>
</evidence>
<dbReference type="FunCoup" id="A0A317XU31">
    <property type="interactions" value="291"/>
</dbReference>
<feature type="compositionally biased region" description="Low complexity" evidence="7">
    <location>
        <begin position="293"/>
        <end position="338"/>
    </location>
</feature>
<evidence type="ECO:0000313" key="11">
    <source>
        <dbReference type="Proteomes" id="UP000246740"/>
    </source>
</evidence>
<dbReference type="GO" id="GO:0008420">
    <property type="term" value="F:RNA polymerase II CTD heptapeptide repeat phosphatase activity"/>
    <property type="evidence" value="ECO:0007669"/>
    <property type="project" value="UniProtKB-UniRule"/>
</dbReference>
<keyword evidence="11" id="KW-1185">Reference proteome</keyword>
<feature type="region of interest" description="Disordered" evidence="7">
    <location>
        <begin position="389"/>
        <end position="507"/>
    </location>
</feature>
<comment type="catalytic activity">
    <reaction evidence="4 6">
        <text>O-phospho-L-seryl-[protein] + H2O = L-seryl-[protein] + phosphate</text>
        <dbReference type="Rhea" id="RHEA:20629"/>
        <dbReference type="Rhea" id="RHEA-COMP:9863"/>
        <dbReference type="Rhea" id="RHEA-COMP:11604"/>
        <dbReference type="ChEBI" id="CHEBI:15377"/>
        <dbReference type="ChEBI" id="CHEBI:29999"/>
        <dbReference type="ChEBI" id="CHEBI:43474"/>
        <dbReference type="ChEBI" id="CHEBI:83421"/>
        <dbReference type="EC" id="3.1.3.16"/>
    </reaction>
</comment>
<dbReference type="PANTHER" id="PTHR23081:SF36">
    <property type="entry name" value="RNA POLYMERASE II SUBUNIT A C-TERMINAL DOMAIN PHOSPHATASE"/>
    <property type="match status" value="1"/>
</dbReference>
<feature type="compositionally biased region" description="Acidic residues" evidence="7">
    <location>
        <begin position="673"/>
        <end position="688"/>
    </location>
</feature>
<evidence type="ECO:0000256" key="7">
    <source>
        <dbReference type="SAM" id="MobiDB-lite"/>
    </source>
</evidence>
<feature type="domain" description="FCP1 homology" evidence="9">
    <location>
        <begin position="89"/>
        <end position="275"/>
    </location>
</feature>
<dbReference type="SMART" id="SM00577">
    <property type="entry name" value="CPDc"/>
    <property type="match status" value="1"/>
</dbReference>
<feature type="compositionally biased region" description="Low complexity" evidence="7">
    <location>
        <begin position="842"/>
        <end position="856"/>
    </location>
</feature>
<comment type="catalytic activity">
    <reaction evidence="5 6">
        <text>O-phospho-L-threonyl-[protein] + H2O = L-threonyl-[protein] + phosphate</text>
        <dbReference type="Rhea" id="RHEA:47004"/>
        <dbReference type="Rhea" id="RHEA-COMP:11060"/>
        <dbReference type="Rhea" id="RHEA-COMP:11605"/>
        <dbReference type="ChEBI" id="CHEBI:15377"/>
        <dbReference type="ChEBI" id="CHEBI:30013"/>
        <dbReference type="ChEBI" id="CHEBI:43474"/>
        <dbReference type="ChEBI" id="CHEBI:61977"/>
        <dbReference type="EC" id="3.1.3.16"/>
    </reaction>
</comment>
<feature type="compositionally biased region" description="Polar residues" evidence="7">
    <location>
        <begin position="282"/>
        <end position="292"/>
    </location>
</feature>
<keyword evidence="2 6" id="KW-0378">Hydrolase</keyword>
<dbReference type="PROSITE" id="PS50969">
    <property type="entry name" value="FCP1"/>
    <property type="match status" value="1"/>
</dbReference>
<feature type="compositionally biased region" description="Polar residues" evidence="7">
    <location>
        <begin position="695"/>
        <end position="705"/>
    </location>
</feature>
<gene>
    <name evidence="10" type="ORF">BCV70DRAFT_225733</name>
</gene>
<dbReference type="AlphaFoldDB" id="A0A317XU31"/>
<evidence type="ECO:0000256" key="3">
    <source>
        <dbReference type="ARBA" id="ARBA00023242"/>
    </source>
</evidence>
<dbReference type="EMBL" id="KZ819190">
    <property type="protein sequence ID" value="PWZ01428.1"/>
    <property type="molecule type" value="Genomic_DNA"/>
</dbReference>